<feature type="compositionally biased region" description="Low complexity" evidence="8">
    <location>
        <begin position="285"/>
        <end position="300"/>
    </location>
</feature>
<evidence type="ECO:0000259" key="9">
    <source>
        <dbReference type="PROSITE" id="PS50102"/>
    </source>
</evidence>
<comment type="function">
    <text evidence="5">Involved in the small subunit (SSU) processome assembly and function, and in the 18S rRNA synthesis. Required for the early cleavages at sites A0, A1 and A2.</text>
</comment>
<organism evidence="10 11">
    <name type="scientific">Diaporthe australafricana</name>
    <dbReference type="NCBI Taxonomy" id="127596"/>
    <lineage>
        <taxon>Eukaryota</taxon>
        <taxon>Fungi</taxon>
        <taxon>Dikarya</taxon>
        <taxon>Ascomycota</taxon>
        <taxon>Pezizomycotina</taxon>
        <taxon>Sordariomycetes</taxon>
        <taxon>Sordariomycetidae</taxon>
        <taxon>Diaporthales</taxon>
        <taxon>Diaporthaceae</taxon>
        <taxon>Diaporthe</taxon>
    </lineage>
</organism>
<comment type="similarity">
    <text evidence="2">Belongs to the ESF2/ABP1 family.</text>
</comment>
<evidence type="ECO:0000256" key="5">
    <source>
        <dbReference type="ARBA" id="ARBA00025024"/>
    </source>
</evidence>
<comment type="caution">
    <text evidence="10">The sequence shown here is derived from an EMBL/GenBank/DDBJ whole genome shotgun (WGS) entry which is preliminary data.</text>
</comment>
<evidence type="ECO:0000256" key="6">
    <source>
        <dbReference type="ARBA" id="ARBA00032634"/>
    </source>
</evidence>
<keyword evidence="3 7" id="KW-0694">RNA-binding</keyword>
<keyword evidence="4" id="KW-0539">Nucleus</keyword>
<protein>
    <recommendedName>
        <fullName evidence="6">18S rRNA factor 2</fullName>
    </recommendedName>
</protein>
<dbReference type="Proteomes" id="UP001583177">
    <property type="component" value="Unassembled WGS sequence"/>
</dbReference>
<feature type="compositionally biased region" description="Acidic residues" evidence="8">
    <location>
        <begin position="43"/>
        <end position="70"/>
    </location>
</feature>
<dbReference type="SUPFAM" id="SSF54928">
    <property type="entry name" value="RNA-binding domain, RBD"/>
    <property type="match status" value="1"/>
</dbReference>
<feature type="domain" description="RRM" evidence="9">
    <location>
        <begin position="123"/>
        <end position="205"/>
    </location>
</feature>
<accession>A0ABR3X3B2</accession>
<dbReference type="Gene3D" id="3.30.70.330">
    <property type="match status" value="1"/>
</dbReference>
<dbReference type="PROSITE" id="PS50102">
    <property type="entry name" value="RRM"/>
    <property type="match status" value="1"/>
</dbReference>
<evidence type="ECO:0000256" key="4">
    <source>
        <dbReference type="ARBA" id="ARBA00023242"/>
    </source>
</evidence>
<name>A0ABR3X3B2_9PEZI</name>
<feature type="compositionally biased region" description="Acidic residues" evidence="8">
    <location>
        <begin position="11"/>
        <end position="26"/>
    </location>
</feature>
<dbReference type="PANTHER" id="PTHR12311:SF7">
    <property type="entry name" value="ACTIVATOR OF BASAL TRANSCRIPTION 1"/>
    <property type="match status" value="1"/>
</dbReference>
<comment type="subcellular location">
    <subcellularLocation>
        <location evidence="1">Nucleus</location>
        <location evidence="1">Nucleolus</location>
    </subcellularLocation>
</comment>
<sequence>MAPEKRNLFLDAEDSDDDAVQDNSEDELQKGGRTAKRQKVQDESDLDDEDLSEDEGEHDETGDNEPEDDEGSKSQKRGTGKKIREERGSGKEDSHTQSDDILLVKPLLKKNPVATEAAIKKSGVVYISRIPPFMKPHKLRSLLSNYGTINRIFLTPEDPMVHQRRVRNGGNKKKMYTEGWVEFVNKKDAKDVCEMLNAQTIGGKKGSYYRDDLWTLKYLNGFKWHHLTEQIAAENAERSSRMMAELTREKKGNKDFVQRVERAKMLDGMQSKKAQKGISNDRGADTVAPAPAPAPAADVTASEKPRKFKQTSLAQKKMSEAAQPQKASKALSKVF</sequence>
<evidence type="ECO:0000256" key="2">
    <source>
        <dbReference type="ARBA" id="ARBA00005819"/>
    </source>
</evidence>
<dbReference type="InterPro" id="IPR034353">
    <property type="entry name" value="ABT1/ESF2_RRM"/>
</dbReference>
<dbReference type="CDD" id="cd12263">
    <property type="entry name" value="RRM_ABT1_like"/>
    <property type="match status" value="1"/>
</dbReference>
<feature type="compositionally biased region" description="Basic and acidic residues" evidence="8">
    <location>
        <begin position="82"/>
        <end position="98"/>
    </location>
</feature>
<evidence type="ECO:0000256" key="8">
    <source>
        <dbReference type="SAM" id="MobiDB-lite"/>
    </source>
</evidence>
<evidence type="ECO:0000313" key="10">
    <source>
        <dbReference type="EMBL" id="KAL1870165.1"/>
    </source>
</evidence>
<feature type="region of interest" description="Disordered" evidence="8">
    <location>
        <begin position="1"/>
        <end position="98"/>
    </location>
</feature>
<dbReference type="InterPro" id="IPR000504">
    <property type="entry name" value="RRM_dom"/>
</dbReference>
<dbReference type="InterPro" id="IPR035979">
    <property type="entry name" value="RBD_domain_sf"/>
</dbReference>
<feature type="region of interest" description="Disordered" evidence="8">
    <location>
        <begin position="265"/>
        <end position="335"/>
    </location>
</feature>
<proteinExistence type="inferred from homology"/>
<dbReference type="InterPro" id="IPR012677">
    <property type="entry name" value="Nucleotide-bd_a/b_plait_sf"/>
</dbReference>
<gene>
    <name evidence="10" type="primary">ESF2</name>
    <name evidence="10" type="ORF">Daus18300_005229</name>
</gene>
<dbReference type="PANTHER" id="PTHR12311">
    <property type="entry name" value="ACTIVATOR OF BASAL TRANSCRIPTION 1"/>
    <property type="match status" value="1"/>
</dbReference>
<evidence type="ECO:0000256" key="3">
    <source>
        <dbReference type="ARBA" id="ARBA00022884"/>
    </source>
</evidence>
<evidence type="ECO:0000256" key="1">
    <source>
        <dbReference type="ARBA" id="ARBA00004604"/>
    </source>
</evidence>
<dbReference type="SMART" id="SM00360">
    <property type="entry name" value="RRM"/>
    <property type="match status" value="1"/>
</dbReference>
<dbReference type="InterPro" id="IPR039119">
    <property type="entry name" value="ABT1/Esf2"/>
</dbReference>
<keyword evidence="11" id="KW-1185">Reference proteome</keyword>
<evidence type="ECO:0000256" key="7">
    <source>
        <dbReference type="PROSITE-ProRule" id="PRU00176"/>
    </source>
</evidence>
<dbReference type="Pfam" id="PF00076">
    <property type="entry name" value="RRM_1"/>
    <property type="match status" value="1"/>
</dbReference>
<dbReference type="EMBL" id="JAWRVE010000038">
    <property type="protein sequence ID" value="KAL1870165.1"/>
    <property type="molecule type" value="Genomic_DNA"/>
</dbReference>
<evidence type="ECO:0000313" key="11">
    <source>
        <dbReference type="Proteomes" id="UP001583177"/>
    </source>
</evidence>
<reference evidence="10 11" key="1">
    <citation type="journal article" date="2024" name="IMA Fungus">
        <title>IMA Genome - F19 : A genome assembly and annotation guide to empower mycologists, including annotated draft genome sequences of Ceratocystis pirilliformis, Diaporthe australafricana, Fusarium ophioides, Paecilomyces lecythidis, and Sporothrix stenoceras.</title>
        <authorList>
            <person name="Aylward J."/>
            <person name="Wilson A.M."/>
            <person name="Visagie C.M."/>
            <person name="Spraker J."/>
            <person name="Barnes I."/>
            <person name="Buitendag C."/>
            <person name="Ceriani C."/>
            <person name="Del Mar Angel L."/>
            <person name="du Plessis D."/>
            <person name="Fuchs T."/>
            <person name="Gasser K."/>
            <person name="Kramer D."/>
            <person name="Li W."/>
            <person name="Munsamy K."/>
            <person name="Piso A."/>
            <person name="Price J.L."/>
            <person name="Sonnekus B."/>
            <person name="Thomas C."/>
            <person name="van der Nest A."/>
            <person name="van Dijk A."/>
            <person name="van Heerden A."/>
            <person name="van Vuuren N."/>
            <person name="Yilmaz N."/>
            <person name="Duong T.A."/>
            <person name="van der Merwe N.A."/>
            <person name="Wingfield M.J."/>
            <person name="Wingfield B.D."/>
        </authorList>
    </citation>
    <scope>NUCLEOTIDE SEQUENCE [LARGE SCALE GENOMIC DNA]</scope>
    <source>
        <strain evidence="10 11">CMW 18300</strain>
    </source>
</reference>